<evidence type="ECO:0000256" key="1">
    <source>
        <dbReference type="SAM" id="MobiDB-lite"/>
    </source>
</evidence>
<dbReference type="Proteomes" id="UP001341840">
    <property type="component" value="Unassembled WGS sequence"/>
</dbReference>
<sequence length="113" mass="12385">MISEQSAKVVKNNLTDKSMHVSGNDENNAGNNVWNTGNETGRTNAKVSFRDKLIGDSTIKVLAFADSLTGEKVASIDSKTDDDIPVVSFTDEAREAFNEPYKNVVIIKVLEKH</sequence>
<proteinExistence type="predicted"/>
<keyword evidence="3" id="KW-1185">Reference proteome</keyword>
<dbReference type="EMBL" id="JASCZI010242527">
    <property type="protein sequence ID" value="MED6211351.1"/>
    <property type="molecule type" value="Genomic_DNA"/>
</dbReference>
<feature type="compositionally biased region" description="Low complexity" evidence="1">
    <location>
        <begin position="27"/>
        <end position="38"/>
    </location>
</feature>
<evidence type="ECO:0000313" key="2">
    <source>
        <dbReference type="EMBL" id="MED6211351.1"/>
    </source>
</evidence>
<feature type="non-terminal residue" evidence="2">
    <location>
        <position position="113"/>
    </location>
</feature>
<name>A0ABU6YN68_9FABA</name>
<comment type="caution">
    <text evidence="2">The sequence shown here is derived from an EMBL/GenBank/DDBJ whole genome shotgun (WGS) entry which is preliminary data.</text>
</comment>
<accession>A0ABU6YN68</accession>
<organism evidence="2 3">
    <name type="scientific">Stylosanthes scabra</name>
    <dbReference type="NCBI Taxonomy" id="79078"/>
    <lineage>
        <taxon>Eukaryota</taxon>
        <taxon>Viridiplantae</taxon>
        <taxon>Streptophyta</taxon>
        <taxon>Embryophyta</taxon>
        <taxon>Tracheophyta</taxon>
        <taxon>Spermatophyta</taxon>
        <taxon>Magnoliopsida</taxon>
        <taxon>eudicotyledons</taxon>
        <taxon>Gunneridae</taxon>
        <taxon>Pentapetalae</taxon>
        <taxon>rosids</taxon>
        <taxon>fabids</taxon>
        <taxon>Fabales</taxon>
        <taxon>Fabaceae</taxon>
        <taxon>Papilionoideae</taxon>
        <taxon>50 kb inversion clade</taxon>
        <taxon>dalbergioids sensu lato</taxon>
        <taxon>Dalbergieae</taxon>
        <taxon>Pterocarpus clade</taxon>
        <taxon>Stylosanthes</taxon>
    </lineage>
</organism>
<reference evidence="2 3" key="1">
    <citation type="journal article" date="2023" name="Plants (Basel)">
        <title>Bridging the Gap: Combining Genomics and Transcriptomics Approaches to Understand Stylosanthes scabra, an Orphan Legume from the Brazilian Caatinga.</title>
        <authorList>
            <person name="Ferreira-Neto J.R.C."/>
            <person name="da Silva M.D."/>
            <person name="Binneck E."/>
            <person name="de Melo N.F."/>
            <person name="da Silva R.H."/>
            <person name="de Melo A.L.T.M."/>
            <person name="Pandolfi V."/>
            <person name="Bustamante F.O."/>
            <person name="Brasileiro-Vidal A.C."/>
            <person name="Benko-Iseppon A.M."/>
        </authorList>
    </citation>
    <scope>NUCLEOTIDE SEQUENCE [LARGE SCALE GENOMIC DNA]</scope>
    <source>
        <tissue evidence="2">Leaves</tissue>
    </source>
</reference>
<feature type="region of interest" description="Disordered" evidence="1">
    <location>
        <begin position="13"/>
        <end position="41"/>
    </location>
</feature>
<protein>
    <submittedName>
        <fullName evidence="2">Uncharacterized protein</fullName>
    </submittedName>
</protein>
<evidence type="ECO:0000313" key="3">
    <source>
        <dbReference type="Proteomes" id="UP001341840"/>
    </source>
</evidence>
<gene>
    <name evidence="2" type="ORF">PIB30_072856</name>
</gene>